<proteinExistence type="predicted"/>
<feature type="compositionally biased region" description="Basic and acidic residues" evidence="4">
    <location>
        <begin position="463"/>
        <end position="474"/>
    </location>
</feature>
<evidence type="ECO:0000256" key="4">
    <source>
        <dbReference type="SAM" id="MobiDB-lite"/>
    </source>
</evidence>
<feature type="signal peptide" evidence="5">
    <location>
        <begin position="1"/>
        <end position="16"/>
    </location>
</feature>
<evidence type="ECO:0000313" key="7">
    <source>
        <dbReference type="EMBL" id="HGL17508.1"/>
    </source>
</evidence>
<dbReference type="InterPro" id="IPR019734">
    <property type="entry name" value="TPR_rpt"/>
</dbReference>
<dbReference type="SMART" id="SM00028">
    <property type="entry name" value="TPR"/>
    <property type="match status" value="3"/>
</dbReference>
<feature type="chain" id="PRO_5039820242" evidence="5">
    <location>
        <begin position="17"/>
        <end position="526"/>
    </location>
</feature>
<reference evidence="6" key="1">
    <citation type="journal article" date="2020" name="mSystems">
        <title>Genome- and Community-Level Interaction Insights into Carbon Utilization and Element Cycling Functions of Hydrothermarchaeota in Hydrothermal Sediment.</title>
        <authorList>
            <person name="Zhou Z."/>
            <person name="Liu Y."/>
            <person name="Xu W."/>
            <person name="Pan J."/>
            <person name="Luo Z.H."/>
            <person name="Li M."/>
        </authorList>
    </citation>
    <scope>NUCLEOTIDE SEQUENCE [LARGE SCALE GENOMIC DNA]</scope>
    <source>
        <strain evidence="6">SpSt-34</strain>
        <strain evidence="7">SpSt-69</strain>
    </source>
</reference>
<dbReference type="InterPro" id="IPR013105">
    <property type="entry name" value="TPR_2"/>
</dbReference>
<sequence length="526" mass="60085">MKKLLIVLLTFGVVSAQIFTGNQSDVPVPMVSDKFSFYVSGFGGTKIQSGLYTSETYKSILPPFGISIGIAYRNLYFHAGYARNKNIDITFHHTAWNNEKFYALWGVNGLIIPDIESEGTNYIPAESTSKIFRIPLFAEFYMKPIKYFEAGLGVGLGRFAQNKYLEQPLKVPGFFATVVIKPVDFVKIYWEGYTSTWRRNLGIIFGPFKGVEFVTAFRYCSYPPEDKFVVQQGFVGIRAEIPGETIFKPAVSEVKLVVKEQVTGKPVKGAKVISADGKFPTLITNESGEITTVLKPGIYPFKVTGNSKYAPLNSMLEVQPKQKSVTLEVKLRYSNEYMDYLTMLDKTREFLRKNDIKNAEIELNKALKLFPEDEEGLRVKDSLFTQKSNMIKEITLRAENYLRNKRYQDAISELQRILNFDPQNQEVRKRIDSIRVVMLEERKKETPQPIQKPAVTPPPTAKPKPEPKEERVSVPDLIDRGKKLFFEGKYRDAKTYFEKALKLDPNNKEAKFYLDKCESYIKMMGG</sequence>
<feature type="region of interest" description="Disordered" evidence="4">
    <location>
        <begin position="442"/>
        <end position="474"/>
    </location>
</feature>
<dbReference type="Gene3D" id="2.60.40.1120">
    <property type="entry name" value="Carboxypeptidase-like, regulatory domain"/>
    <property type="match status" value="1"/>
</dbReference>
<dbReference type="InterPro" id="IPR011990">
    <property type="entry name" value="TPR-like_helical_dom_sf"/>
</dbReference>
<dbReference type="PROSITE" id="PS50005">
    <property type="entry name" value="TPR"/>
    <property type="match status" value="2"/>
</dbReference>
<dbReference type="AlphaFoldDB" id="A0A7C2P0N8"/>
<organism evidence="6">
    <name type="scientific">candidate division WOR-3 bacterium</name>
    <dbReference type="NCBI Taxonomy" id="2052148"/>
    <lineage>
        <taxon>Bacteria</taxon>
        <taxon>Bacteria division WOR-3</taxon>
    </lineage>
</organism>
<keyword evidence="2 3" id="KW-0802">TPR repeat</keyword>
<name>A0A7C2P0N8_UNCW3</name>
<keyword evidence="1" id="KW-0677">Repeat</keyword>
<dbReference type="Gene3D" id="1.25.40.10">
    <property type="entry name" value="Tetratricopeptide repeat domain"/>
    <property type="match status" value="2"/>
</dbReference>
<dbReference type="EMBL" id="DSOL01000126">
    <property type="protein sequence ID" value="HEN27852.1"/>
    <property type="molecule type" value="Genomic_DNA"/>
</dbReference>
<evidence type="ECO:0000256" key="3">
    <source>
        <dbReference type="PROSITE-ProRule" id="PRU00339"/>
    </source>
</evidence>
<evidence type="ECO:0000256" key="2">
    <source>
        <dbReference type="ARBA" id="ARBA00022803"/>
    </source>
</evidence>
<evidence type="ECO:0000256" key="1">
    <source>
        <dbReference type="ARBA" id="ARBA00022737"/>
    </source>
</evidence>
<dbReference type="SUPFAM" id="SSF48452">
    <property type="entry name" value="TPR-like"/>
    <property type="match status" value="1"/>
</dbReference>
<dbReference type="EMBL" id="DTDJ01000028">
    <property type="protein sequence ID" value="HGL17508.1"/>
    <property type="molecule type" value="Genomic_DNA"/>
</dbReference>
<evidence type="ECO:0000313" key="6">
    <source>
        <dbReference type="EMBL" id="HEN27852.1"/>
    </source>
</evidence>
<evidence type="ECO:0000256" key="5">
    <source>
        <dbReference type="SAM" id="SignalP"/>
    </source>
</evidence>
<feature type="repeat" description="TPR" evidence="3">
    <location>
        <begin position="474"/>
        <end position="507"/>
    </location>
</feature>
<keyword evidence="5" id="KW-0732">Signal</keyword>
<protein>
    <submittedName>
        <fullName evidence="6">Tetratricopeptide repeat protein</fullName>
    </submittedName>
</protein>
<feature type="repeat" description="TPR" evidence="3">
    <location>
        <begin position="391"/>
        <end position="424"/>
    </location>
</feature>
<dbReference type="Pfam" id="PF07719">
    <property type="entry name" value="TPR_2"/>
    <property type="match status" value="1"/>
</dbReference>
<comment type="caution">
    <text evidence="6">The sequence shown here is derived from an EMBL/GenBank/DDBJ whole genome shotgun (WGS) entry which is preliminary data.</text>
</comment>
<gene>
    <name evidence="6" type="ORF">ENQ77_04190</name>
    <name evidence="7" type="ORF">ENU66_04170</name>
</gene>
<accession>A0A7C2P0N8</accession>